<comment type="caution">
    <text evidence="2">The sequence shown here is derived from an EMBL/GenBank/DDBJ whole genome shotgun (WGS) entry which is preliminary data.</text>
</comment>
<sequence length="63" mass="6980">MSNESTPDTLQTLDAGGTTYHYHSLAKAADALGNIDRLPKTLKILLENQLRFADDESVSREDM</sequence>
<name>A0A4V3DNY8_9GAMM</name>
<dbReference type="RefSeq" id="WP_133637853.1">
    <property type="nucleotide sequence ID" value="NZ_SNZJ01000029.1"/>
</dbReference>
<proteinExistence type="predicted"/>
<dbReference type="EMBL" id="SNZJ01000029">
    <property type="protein sequence ID" value="TDR50196.1"/>
    <property type="molecule type" value="Genomic_DNA"/>
</dbReference>
<protein>
    <submittedName>
        <fullName evidence="2">Uncharacterized protein</fullName>
    </submittedName>
</protein>
<evidence type="ECO:0000256" key="1">
    <source>
        <dbReference type="ARBA" id="ARBA00023004"/>
    </source>
</evidence>
<dbReference type="AlphaFoldDB" id="A0A4V3DNY8"/>
<dbReference type="Gene3D" id="3.30.499.10">
    <property type="entry name" value="Aconitase, domain 3"/>
    <property type="match status" value="1"/>
</dbReference>
<evidence type="ECO:0000313" key="3">
    <source>
        <dbReference type="Proteomes" id="UP000295212"/>
    </source>
</evidence>
<gene>
    <name evidence="2" type="ORF">DFP85_12929</name>
</gene>
<accession>A0A4V3DNY8</accession>
<dbReference type="Proteomes" id="UP000295212">
    <property type="component" value="Unassembled WGS sequence"/>
</dbReference>
<feature type="non-terminal residue" evidence="2">
    <location>
        <position position="63"/>
    </location>
</feature>
<reference evidence="2 3" key="1">
    <citation type="submission" date="2019-03" db="EMBL/GenBank/DDBJ databases">
        <title>Genomic Encyclopedia of Type Strains, Phase III (KMG-III): the genomes of soil and plant-associated and newly described type strains.</title>
        <authorList>
            <person name="Whitman W."/>
        </authorList>
    </citation>
    <scope>NUCLEOTIDE SEQUENCE [LARGE SCALE GENOMIC DNA]</scope>
    <source>
        <strain evidence="2 3">CECT 5797</strain>
    </source>
</reference>
<organism evidence="2 3">
    <name type="scientific">Halomonas ventosae</name>
    <dbReference type="NCBI Taxonomy" id="229007"/>
    <lineage>
        <taxon>Bacteria</taxon>
        <taxon>Pseudomonadati</taxon>
        <taxon>Pseudomonadota</taxon>
        <taxon>Gammaproteobacteria</taxon>
        <taxon>Oceanospirillales</taxon>
        <taxon>Halomonadaceae</taxon>
        <taxon>Halomonas</taxon>
    </lineage>
</organism>
<evidence type="ECO:0000313" key="2">
    <source>
        <dbReference type="EMBL" id="TDR50196.1"/>
    </source>
</evidence>
<dbReference type="OrthoDB" id="9764318at2"/>
<keyword evidence="1" id="KW-0408">Iron</keyword>
<dbReference type="InterPro" id="IPR015931">
    <property type="entry name" value="Acnase/IPM_dHydase_lsu_aba_1/3"/>
</dbReference>